<dbReference type="Proteomes" id="UP001168363">
    <property type="component" value="Unassembled WGS sequence"/>
</dbReference>
<protein>
    <submittedName>
        <fullName evidence="2">Uncharacterized protein</fullName>
    </submittedName>
</protein>
<name>A0ABT8TRG7_9ACTN</name>
<evidence type="ECO:0000313" key="3">
    <source>
        <dbReference type="Proteomes" id="UP001168363"/>
    </source>
</evidence>
<proteinExistence type="predicted"/>
<accession>A0ABT8TRG7</accession>
<evidence type="ECO:0000256" key="1">
    <source>
        <dbReference type="SAM" id="Phobius"/>
    </source>
</evidence>
<dbReference type="EMBL" id="JAULSC010000012">
    <property type="protein sequence ID" value="MDO3396560.1"/>
    <property type="molecule type" value="Genomic_DNA"/>
</dbReference>
<feature type="transmembrane region" description="Helical" evidence="1">
    <location>
        <begin position="12"/>
        <end position="32"/>
    </location>
</feature>
<keyword evidence="1" id="KW-1133">Transmembrane helix</keyword>
<reference evidence="2" key="1">
    <citation type="submission" date="2023-06" db="EMBL/GenBank/DDBJ databases">
        <title>Genome sequence of Nocardioides sp. SOB44.</title>
        <authorList>
            <person name="Zhang G."/>
        </authorList>
    </citation>
    <scope>NUCLEOTIDE SEQUENCE</scope>
    <source>
        <strain evidence="2">SOB44</strain>
    </source>
</reference>
<gene>
    <name evidence="2" type="ORF">QWJ41_12580</name>
</gene>
<keyword evidence="3" id="KW-1185">Reference proteome</keyword>
<keyword evidence="1" id="KW-0472">Membrane</keyword>
<comment type="caution">
    <text evidence="2">The sequence shown here is derived from an EMBL/GenBank/DDBJ whole genome shotgun (WGS) entry which is preliminary data.</text>
</comment>
<organism evidence="2 3">
    <name type="scientific">Nocardioides cremeus</name>
    <dbReference type="NCBI Taxonomy" id="3058044"/>
    <lineage>
        <taxon>Bacteria</taxon>
        <taxon>Bacillati</taxon>
        <taxon>Actinomycetota</taxon>
        <taxon>Actinomycetes</taxon>
        <taxon>Propionibacteriales</taxon>
        <taxon>Nocardioidaceae</taxon>
        <taxon>Nocardioides</taxon>
    </lineage>
</organism>
<keyword evidence="1" id="KW-0812">Transmembrane</keyword>
<dbReference type="RefSeq" id="WP_302708663.1">
    <property type="nucleotide sequence ID" value="NZ_JAULSC010000012.1"/>
</dbReference>
<sequence>MGGTLRWIKRRAWSLAVAGALVLALGSTAWWVTHPDVFDEARGFGVGGKGFPAGGTWYFGAVITPERDERRTLELKSATPVVRSDTADAELEVFLCEVDPEAEVAGVGAQRREPTNICRVFEPVSDGMRFLTGGGEPRHELILRVRTTQPGVVRVEGIEVSYRDGLRRGTQVTGADVTVRAPADRSRQR</sequence>
<evidence type="ECO:0000313" key="2">
    <source>
        <dbReference type="EMBL" id="MDO3396560.1"/>
    </source>
</evidence>